<evidence type="ECO:0000313" key="3">
    <source>
        <dbReference type="RefSeq" id="XP_022300506.1"/>
    </source>
</evidence>
<feature type="transmembrane region" description="Helical" evidence="1">
    <location>
        <begin position="184"/>
        <end position="203"/>
    </location>
</feature>
<dbReference type="RefSeq" id="XP_022300507.1">
    <property type="nucleotide sequence ID" value="XM_022444799.1"/>
</dbReference>
<feature type="transmembrane region" description="Helical" evidence="1">
    <location>
        <begin position="223"/>
        <end position="245"/>
    </location>
</feature>
<gene>
    <name evidence="3 4 5 6" type="primary">LOC111108743</name>
</gene>
<feature type="transmembrane region" description="Helical" evidence="1">
    <location>
        <begin position="159"/>
        <end position="177"/>
    </location>
</feature>
<keyword evidence="2" id="KW-1185">Reference proteome</keyword>
<dbReference type="PANTHER" id="PTHR12242">
    <property type="entry name" value="OS02G0130600 PROTEIN-RELATED"/>
    <property type="match status" value="1"/>
</dbReference>
<reference evidence="3 4" key="1">
    <citation type="submission" date="2025-04" db="UniProtKB">
        <authorList>
            <consortium name="RefSeq"/>
        </authorList>
    </citation>
    <scope>IDENTIFICATION</scope>
    <source>
        <tissue evidence="3 4">Whole sample</tissue>
    </source>
</reference>
<accession>A0A8B8BCL0</accession>
<dbReference type="RefSeq" id="XP_022300508.1">
    <property type="nucleotide sequence ID" value="XM_022444800.1"/>
</dbReference>
<evidence type="ECO:0000313" key="6">
    <source>
        <dbReference type="RefSeq" id="XP_022300509.1"/>
    </source>
</evidence>
<dbReference type="RefSeq" id="XP_022300509.1">
    <property type="nucleotide sequence ID" value="XM_022444801.1"/>
</dbReference>
<keyword evidence="1" id="KW-0812">Transmembrane</keyword>
<protein>
    <submittedName>
        <fullName evidence="3 4">Protein rolling stone-like isoform X1</fullName>
    </submittedName>
</protein>
<feature type="transmembrane region" description="Helical" evidence="1">
    <location>
        <begin position="127"/>
        <end position="147"/>
    </location>
</feature>
<dbReference type="AlphaFoldDB" id="A0A8B8BCL0"/>
<organism evidence="2 6">
    <name type="scientific">Crassostrea virginica</name>
    <name type="common">Eastern oyster</name>
    <dbReference type="NCBI Taxonomy" id="6565"/>
    <lineage>
        <taxon>Eukaryota</taxon>
        <taxon>Metazoa</taxon>
        <taxon>Spiralia</taxon>
        <taxon>Lophotrochozoa</taxon>
        <taxon>Mollusca</taxon>
        <taxon>Bivalvia</taxon>
        <taxon>Autobranchia</taxon>
        <taxon>Pteriomorphia</taxon>
        <taxon>Ostreida</taxon>
        <taxon>Ostreoidea</taxon>
        <taxon>Ostreidae</taxon>
        <taxon>Crassostrea</taxon>
    </lineage>
</organism>
<name>A0A8B8BCL0_CRAVI</name>
<keyword evidence="1" id="KW-0472">Membrane</keyword>
<dbReference type="RefSeq" id="XP_022300506.1">
    <property type="nucleotide sequence ID" value="XM_022444798.1"/>
</dbReference>
<dbReference type="GeneID" id="111108743"/>
<dbReference type="KEGG" id="cvn:111108743"/>
<dbReference type="GO" id="GO:0016020">
    <property type="term" value="C:membrane"/>
    <property type="evidence" value="ECO:0007669"/>
    <property type="project" value="TreeGrafter"/>
</dbReference>
<dbReference type="PANTHER" id="PTHR12242:SF1">
    <property type="entry name" value="MYND-TYPE DOMAIN-CONTAINING PROTEIN"/>
    <property type="match status" value="1"/>
</dbReference>
<evidence type="ECO:0000313" key="5">
    <source>
        <dbReference type="RefSeq" id="XP_022300508.1"/>
    </source>
</evidence>
<evidence type="ECO:0000313" key="2">
    <source>
        <dbReference type="Proteomes" id="UP000694844"/>
    </source>
</evidence>
<keyword evidence="1" id="KW-1133">Transmembrane helix</keyword>
<sequence length="285" mass="33680">MQPMVRHKRDDRVTCLRRLHIKEFGLNHKNPKRFVTLEIGRPVLYLPWAICWALYHCVWVVLEAYWWSLKAHRAPLEWLLKLTNIGYVLLTAVAVMECANALYTYCFHSSKELETKTAMPWNYKLSWVLNNMSHPTALLIALSYWTMLSQHYSIKLWTINKHGVNLLYTLLLVALTSKPIKFQHVYIPMVFSFVYLLFTWIYFLVTDELVYKFLDWNNPGKAILLTFLFVFVCTPMSFLFFFGIYKLKQYLKQTCSSTKVVEATDNRESETKVEMLNDDNQGETT</sequence>
<evidence type="ECO:0000313" key="4">
    <source>
        <dbReference type="RefSeq" id="XP_022300507.1"/>
    </source>
</evidence>
<dbReference type="OrthoDB" id="419711at2759"/>
<dbReference type="Pfam" id="PF21534">
    <property type="entry name" value="Rost"/>
    <property type="match status" value="1"/>
</dbReference>
<dbReference type="InterPro" id="IPR049352">
    <property type="entry name" value="Rost"/>
</dbReference>
<evidence type="ECO:0000256" key="1">
    <source>
        <dbReference type="SAM" id="Phobius"/>
    </source>
</evidence>
<feature type="transmembrane region" description="Helical" evidence="1">
    <location>
        <begin position="87"/>
        <end position="106"/>
    </location>
</feature>
<dbReference type="Proteomes" id="UP000694844">
    <property type="component" value="Chromosome 8"/>
</dbReference>
<feature type="transmembrane region" description="Helical" evidence="1">
    <location>
        <begin position="43"/>
        <end position="67"/>
    </location>
</feature>
<proteinExistence type="predicted"/>